<feature type="compositionally biased region" description="Low complexity" evidence="1">
    <location>
        <begin position="883"/>
        <end position="894"/>
    </location>
</feature>
<feature type="compositionally biased region" description="Basic and acidic residues" evidence="1">
    <location>
        <begin position="177"/>
        <end position="192"/>
    </location>
</feature>
<evidence type="ECO:0000313" key="2">
    <source>
        <dbReference type="EMBL" id="PWN33947.1"/>
    </source>
</evidence>
<feature type="compositionally biased region" description="Basic and acidic residues" evidence="1">
    <location>
        <begin position="725"/>
        <end position="738"/>
    </location>
</feature>
<feature type="compositionally biased region" description="Basic residues" evidence="1">
    <location>
        <begin position="542"/>
        <end position="553"/>
    </location>
</feature>
<feature type="region of interest" description="Disordered" evidence="1">
    <location>
        <begin position="1"/>
        <end position="74"/>
    </location>
</feature>
<feature type="compositionally biased region" description="Acidic residues" evidence="1">
    <location>
        <begin position="840"/>
        <end position="851"/>
    </location>
</feature>
<proteinExistence type="predicted"/>
<feature type="compositionally biased region" description="Basic and acidic residues" evidence="1">
    <location>
        <begin position="479"/>
        <end position="488"/>
    </location>
</feature>
<feature type="compositionally biased region" description="Low complexity" evidence="1">
    <location>
        <begin position="761"/>
        <end position="773"/>
    </location>
</feature>
<feature type="compositionally biased region" description="Polar residues" evidence="1">
    <location>
        <begin position="633"/>
        <end position="642"/>
    </location>
</feature>
<feature type="compositionally biased region" description="Polar residues" evidence="1">
    <location>
        <begin position="957"/>
        <end position="970"/>
    </location>
</feature>
<dbReference type="GeneID" id="37022798"/>
<feature type="compositionally biased region" description="Acidic residues" evidence="1">
    <location>
        <begin position="564"/>
        <end position="578"/>
    </location>
</feature>
<feature type="region of interest" description="Disordered" evidence="1">
    <location>
        <begin position="930"/>
        <end position="995"/>
    </location>
</feature>
<dbReference type="OrthoDB" id="2553626at2759"/>
<feature type="compositionally biased region" description="Basic and acidic residues" evidence="1">
    <location>
        <begin position="975"/>
        <end position="989"/>
    </location>
</feature>
<dbReference type="InParanoid" id="A0A316V8I8"/>
<feature type="region of interest" description="Disordered" evidence="1">
    <location>
        <begin position="839"/>
        <end position="916"/>
    </location>
</feature>
<organism evidence="2 3">
    <name type="scientific">Meira miltonrushii</name>
    <dbReference type="NCBI Taxonomy" id="1280837"/>
    <lineage>
        <taxon>Eukaryota</taxon>
        <taxon>Fungi</taxon>
        <taxon>Dikarya</taxon>
        <taxon>Basidiomycota</taxon>
        <taxon>Ustilaginomycotina</taxon>
        <taxon>Exobasidiomycetes</taxon>
        <taxon>Exobasidiales</taxon>
        <taxon>Brachybasidiaceae</taxon>
        <taxon>Meira</taxon>
    </lineage>
</organism>
<feature type="compositionally biased region" description="Polar residues" evidence="1">
    <location>
        <begin position="193"/>
        <end position="222"/>
    </location>
</feature>
<feature type="region of interest" description="Disordered" evidence="1">
    <location>
        <begin position="622"/>
        <end position="797"/>
    </location>
</feature>
<reference evidence="2 3" key="1">
    <citation type="journal article" date="2018" name="Mol. Biol. Evol.">
        <title>Broad Genomic Sampling Reveals a Smut Pathogenic Ancestry of the Fungal Clade Ustilaginomycotina.</title>
        <authorList>
            <person name="Kijpornyongpan T."/>
            <person name="Mondo S.J."/>
            <person name="Barry K."/>
            <person name="Sandor L."/>
            <person name="Lee J."/>
            <person name="Lipzen A."/>
            <person name="Pangilinan J."/>
            <person name="LaButti K."/>
            <person name="Hainaut M."/>
            <person name="Henrissat B."/>
            <person name="Grigoriev I.V."/>
            <person name="Spatafora J.W."/>
            <person name="Aime M.C."/>
        </authorList>
    </citation>
    <scope>NUCLEOTIDE SEQUENCE [LARGE SCALE GENOMIC DNA]</scope>
    <source>
        <strain evidence="2 3">MCA 3882</strain>
    </source>
</reference>
<feature type="compositionally biased region" description="Low complexity" evidence="1">
    <location>
        <begin position="36"/>
        <end position="48"/>
    </location>
</feature>
<dbReference type="AlphaFoldDB" id="A0A316V8I8"/>
<dbReference type="STRING" id="1280837.A0A316V8I8"/>
<feature type="region of interest" description="Disordered" evidence="1">
    <location>
        <begin position="263"/>
        <end position="308"/>
    </location>
</feature>
<sequence length="995" mass="108069">MMEIGSGAPIAPSRSQYQQHHKRSSSGSLAAMTGGASPSSSALASSSANPQWSARNRMVSASSARSHQTASEDLRPAHLDLSALSSSEYDVYPQWLQTIKPARSGEPDHVEEQDALRFLREECGIEVHDEIKILSLFERFPLGLLPGHFYALLRLASWVQQGEIPSKNLLFTQTDPPRIRSENGSGELDHSLGETSILTDRSQRNSMPPSSTIGHLNRNTRSVPPPAGLNEHNAILASSTGMQQRQPVLQEPLLPVSEISIVHSNDGTAPPPVPDDSHKPINPFRPSSQTPHLITPHISVAPPPSSSMPPMGGAAIMGFDPAPNPFRQSKPKLVKPTPIVADSSTQVLGRPPSAAIDPFKSGQSVSSRGGSSVSGRSLRDLSPLNELKPPPLPPRHISPLIQAGLNARSQVKKKQDALPPKTFTVLQSTQSRHPAEKPRLLTGQAAPPPLPSKRRSITDTRISGSSLTGGQGDTSTSRISDHVPDRRVGPLPAPIAPKPSYGGKSKTGVPAWLREQEELQKTTSLDHHNEPSTPPRDGHSRSTSHSKRTKKKRTTSEAQRIQFLDDDSSSSENEEESTLSEQARSAASIDRNNPFFQHGRDVERSVDLEKSLGKLAVENAVAKAEHESRMSVRASSETSTTKALEGLDKRPLGRSKTTRDSISGRGMLPPAVPPRKKTEVFPATFNSGTYPGFGRSVRVEGPTVGGLRQNPTSRKAEVGIPAHVLAEREKMERERLLERSSTAPLPHDINGTVIRPPPPRRTSSSSQKSNSDSKATLSPSDETSPSSLPPYTTTKTRIDLITDSIKEDFESLAERNSWLASIAERAKGRPLNEARVGLMSEEDDQNDEPEVDEHYLLEQRRQKQQNQWQRGNSIDVIREEESSPPGRRTPSSTPHISLSQRRATDSIAKRSMSGVGGLAGLVRRSSLLARGSFGADDVVSSDTDDEDQTPKREKSTFLDNHTNGNTTNAKAPNVDAEKTGSNEESRKAEGWQQLS</sequence>
<name>A0A316V8I8_9BASI</name>
<dbReference type="Proteomes" id="UP000245771">
    <property type="component" value="Unassembled WGS sequence"/>
</dbReference>
<feature type="compositionally biased region" description="Polar residues" evidence="1">
    <location>
        <begin position="49"/>
        <end position="69"/>
    </location>
</feature>
<keyword evidence="3" id="KW-1185">Reference proteome</keyword>
<accession>A0A316V8I8</accession>
<dbReference type="EMBL" id="KZ819604">
    <property type="protein sequence ID" value="PWN33947.1"/>
    <property type="molecule type" value="Genomic_DNA"/>
</dbReference>
<feature type="region of interest" description="Disordered" evidence="1">
    <location>
        <begin position="342"/>
        <end position="601"/>
    </location>
</feature>
<feature type="region of interest" description="Disordered" evidence="1">
    <location>
        <begin position="170"/>
        <end position="231"/>
    </location>
</feature>
<feature type="compositionally biased region" description="Low complexity" evidence="1">
    <location>
        <begin position="361"/>
        <end position="387"/>
    </location>
</feature>
<feature type="compositionally biased region" description="Basic and acidic residues" evidence="1">
    <location>
        <begin position="514"/>
        <end position="540"/>
    </location>
</feature>
<dbReference type="RefSeq" id="XP_025354249.1">
    <property type="nucleotide sequence ID" value="XM_025501017.1"/>
</dbReference>
<evidence type="ECO:0000256" key="1">
    <source>
        <dbReference type="SAM" id="MobiDB-lite"/>
    </source>
</evidence>
<feature type="compositionally biased region" description="Polar residues" evidence="1">
    <location>
        <begin position="582"/>
        <end position="595"/>
    </location>
</feature>
<feature type="compositionally biased region" description="Low complexity" evidence="1">
    <location>
        <begin position="783"/>
        <end position="795"/>
    </location>
</feature>
<feature type="compositionally biased region" description="Basic and acidic residues" evidence="1">
    <location>
        <begin position="852"/>
        <end position="861"/>
    </location>
</feature>
<gene>
    <name evidence="2" type="ORF">FA14DRAFT_180584</name>
</gene>
<protein>
    <submittedName>
        <fullName evidence="2">Uncharacterized protein</fullName>
    </submittedName>
</protein>
<evidence type="ECO:0000313" key="3">
    <source>
        <dbReference type="Proteomes" id="UP000245771"/>
    </source>
</evidence>